<dbReference type="Gene3D" id="1.10.10.10">
    <property type="entry name" value="Winged helix-like DNA-binding domain superfamily/Winged helix DNA-binding domain"/>
    <property type="match status" value="1"/>
</dbReference>
<dbReference type="EMBL" id="JBHZOL010000060">
    <property type="protein sequence ID" value="MFE4106279.1"/>
    <property type="molecule type" value="Genomic_DNA"/>
</dbReference>
<dbReference type="SUPFAM" id="SSF46785">
    <property type="entry name" value="Winged helix' DNA-binding domain"/>
    <property type="match status" value="1"/>
</dbReference>
<dbReference type="InterPro" id="IPR005119">
    <property type="entry name" value="LysR_subst-bd"/>
</dbReference>
<dbReference type="InterPro" id="IPR000847">
    <property type="entry name" value="LysR_HTH_N"/>
</dbReference>
<evidence type="ECO:0000256" key="1">
    <source>
        <dbReference type="ARBA" id="ARBA00009437"/>
    </source>
</evidence>
<dbReference type="Gene3D" id="3.40.190.290">
    <property type="match status" value="1"/>
</dbReference>
<organism evidence="6 7">
    <name type="scientific">Almyronema epifaneia S1</name>
    <dbReference type="NCBI Taxonomy" id="2991925"/>
    <lineage>
        <taxon>Bacteria</taxon>
        <taxon>Bacillati</taxon>
        <taxon>Cyanobacteriota</taxon>
        <taxon>Cyanophyceae</taxon>
        <taxon>Nodosilineales</taxon>
        <taxon>Nodosilineaceae</taxon>
        <taxon>Almyronema</taxon>
        <taxon>Almyronema epifaneia</taxon>
    </lineage>
</organism>
<dbReference type="Proteomes" id="UP001600165">
    <property type="component" value="Unassembled WGS sequence"/>
</dbReference>
<evidence type="ECO:0000256" key="3">
    <source>
        <dbReference type="ARBA" id="ARBA00023125"/>
    </source>
</evidence>
<dbReference type="SUPFAM" id="SSF53850">
    <property type="entry name" value="Periplasmic binding protein-like II"/>
    <property type="match status" value="1"/>
</dbReference>
<dbReference type="InterPro" id="IPR058163">
    <property type="entry name" value="LysR-type_TF_proteobact-type"/>
</dbReference>
<evidence type="ECO:0000259" key="5">
    <source>
        <dbReference type="PROSITE" id="PS50931"/>
    </source>
</evidence>
<gene>
    <name evidence="6" type="ORF">ACFVKH_08330</name>
</gene>
<sequence>MDKFESLRAFVQVVESGGFAAAARQMDLSRSAVNKLVMHLEDDLKVQLLHRTTRKVTPTATGIAFYDRCVAILADLKEAELAVSQMQQEPKGRLRINAPMSFGTLHLAPALTDFLLQYPDLQIELTLSDRFIDPIEEGFDVTLRIAQPPEAASLIVHKLVVAHRVVCAAPSYFEKYGIPTTPTDLKDHSCLHYGHFATSNQWTLTSADGHHTVTVQGVLCSNNGEVLREAALKGLGIALLPTFLVGGDLQQGTLRQVLMDYPPRQISAYVMYPVNRHLSTKVQLLTEFLKARLGDRPYWDDAV</sequence>
<dbReference type="Pfam" id="PF00126">
    <property type="entry name" value="HTH_1"/>
    <property type="match status" value="1"/>
</dbReference>
<dbReference type="PANTHER" id="PTHR30537">
    <property type="entry name" value="HTH-TYPE TRANSCRIPTIONAL REGULATOR"/>
    <property type="match status" value="1"/>
</dbReference>
<keyword evidence="7" id="KW-1185">Reference proteome</keyword>
<keyword evidence="2" id="KW-0805">Transcription regulation</keyword>
<comment type="similarity">
    <text evidence="1">Belongs to the LysR transcriptional regulatory family.</text>
</comment>
<dbReference type="PANTHER" id="PTHR30537:SF5">
    <property type="entry name" value="HTH-TYPE TRANSCRIPTIONAL ACTIVATOR TTDR-RELATED"/>
    <property type="match status" value="1"/>
</dbReference>
<dbReference type="RefSeq" id="WP_377963883.1">
    <property type="nucleotide sequence ID" value="NZ_JBHZOL010000060.1"/>
</dbReference>
<feature type="domain" description="HTH lysR-type" evidence="5">
    <location>
        <begin position="1"/>
        <end position="59"/>
    </location>
</feature>
<dbReference type="CDD" id="cd08422">
    <property type="entry name" value="PBP2_CrgA_like"/>
    <property type="match status" value="1"/>
</dbReference>
<dbReference type="Pfam" id="PF03466">
    <property type="entry name" value="LysR_substrate"/>
    <property type="match status" value="1"/>
</dbReference>
<evidence type="ECO:0000256" key="2">
    <source>
        <dbReference type="ARBA" id="ARBA00023015"/>
    </source>
</evidence>
<dbReference type="InterPro" id="IPR036390">
    <property type="entry name" value="WH_DNA-bd_sf"/>
</dbReference>
<protein>
    <submittedName>
        <fullName evidence="6">LysR family transcriptional regulator</fullName>
    </submittedName>
</protein>
<reference evidence="6 7" key="1">
    <citation type="submission" date="2024-10" db="EMBL/GenBank/DDBJ databases">
        <authorList>
            <person name="Ratan Roy A."/>
            <person name="Morales Sandoval P.H."/>
            <person name="De Los Santos Villalobos S."/>
            <person name="Chakraborty S."/>
            <person name="Mukherjee J."/>
        </authorList>
    </citation>
    <scope>NUCLEOTIDE SEQUENCE [LARGE SCALE GENOMIC DNA]</scope>
    <source>
        <strain evidence="6 7">S1</strain>
    </source>
</reference>
<dbReference type="PROSITE" id="PS50931">
    <property type="entry name" value="HTH_LYSR"/>
    <property type="match status" value="1"/>
</dbReference>
<name>A0ABW6IDL9_9CYAN</name>
<evidence type="ECO:0000256" key="4">
    <source>
        <dbReference type="ARBA" id="ARBA00023163"/>
    </source>
</evidence>
<comment type="caution">
    <text evidence="6">The sequence shown here is derived from an EMBL/GenBank/DDBJ whole genome shotgun (WGS) entry which is preliminary data.</text>
</comment>
<proteinExistence type="inferred from homology"/>
<keyword evidence="3" id="KW-0238">DNA-binding</keyword>
<keyword evidence="4" id="KW-0804">Transcription</keyword>
<evidence type="ECO:0000313" key="6">
    <source>
        <dbReference type="EMBL" id="MFE4106279.1"/>
    </source>
</evidence>
<dbReference type="InterPro" id="IPR036388">
    <property type="entry name" value="WH-like_DNA-bd_sf"/>
</dbReference>
<evidence type="ECO:0000313" key="7">
    <source>
        <dbReference type="Proteomes" id="UP001600165"/>
    </source>
</evidence>
<accession>A0ABW6IDL9</accession>